<comment type="caution">
    <text evidence="4">The sequence shown here is derived from an EMBL/GenBank/DDBJ whole genome shotgun (WGS) entry which is preliminary data.</text>
</comment>
<gene>
    <name evidence="4" type="ORF">JJE72_00490</name>
</gene>
<evidence type="ECO:0000259" key="3">
    <source>
        <dbReference type="PROSITE" id="PS51123"/>
    </source>
</evidence>
<dbReference type="SUPFAM" id="SSF103088">
    <property type="entry name" value="OmpA-like"/>
    <property type="match status" value="1"/>
</dbReference>
<dbReference type="EMBL" id="JAERRC010000002">
    <property type="protein sequence ID" value="MBL0703981.1"/>
    <property type="molecule type" value="Genomic_DNA"/>
</dbReference>
<keyword evidence="1" id="KW-0472">Membrane</keyword>
<feature type="domain" description="OmpA-like" evidence="3">
    <location>
        <begin position="293"/>
        <end position="417"/>
    </location>
</feature>
<dbReference type="InterPro" id="IPR006665">
    <property type="entry name" value="OmpA-like"/>
</dbReference>
<dbReference type="Gene3D" id="3.30.1330.60">
    <property type="entry name" value="OmpA-like domain"/>
    <property type="match status" value="1"/>
</dbReference>
<dbReference type="PROSITE" id="PS51123">
    <property type="entry name" value="OMPA_2"/>
    <property type="match status" value="1"/>
</dbReference>
<dbReference type="InterPro" id="IPR036737">
    <property type="entry name" value="OmpA-like_sf"/>
</dbReference>
<dbReference type="RefSeq" id="WP_189695076.1">
    <property type="nucleotide sequence ID" value="NZ_BNCM01000017.1"/>
</dbReference>
<evidence type="ECO:0000256" key="1">
    <source>
        <dbReference type="PROSITE-ProRule" id="PRU00473"/>
    </source>
</evidence>
<organism evidence="4 5">
    <name type="scientific">Sinomonas cellulolyticus</name>
    <dbReference type="NCBI Taxonomy" id="2801916"/>
    <lineage>
        <taxon>Bacteria</taxon>
        <taxon>Bacillati</taxon>
        <taxon>Actinomycetota</taxon>
        <taxon>Actinomycetes</taxon>
        <taxon>Micrococcales</taxon>
        <taxon>Micrococcaceae</taxon>
        <taxon>Sinomonas</taxon>
    </lineage>
</organism>
<feature type="region of interest" description="Disordered" evidence="2">
    <location>
        <begin position="382"/>
        <end position="403"/>
    </location>
</feature>
<keyword evidence="5" id="KW-1185">Reference proteome</keyword>
<evidence type="ECO:0000256" key="2">
    <source>
        <dbReference type="SAM" id="MobiDB-lite"/>
    </source>
</evidence>
<evidence type="ECO:0000313" key="5">
    <source>
        <dbReference type="Proteomes" id="UP000639051"/>
    </source>
</evidence>
<dbReference type="InterPro" id="IPR006311">
    <property type="entry name" value="TAT_signal"/>
</dbReference>
<dbReference type="PROSITE" id="PS51318">
    <property type="entry name" value="TAT"/>
    <property type="match status" value="1"/>
</dbReference>
<reference evidence="4 5" key="1">
    <citation type="submission" date="2021-01" db="EMBL/GenBank/DDBJ databases">
        <title>Genome public.</title>
        <authorList>
            <person name="Liu C."/>
            <person name="Sun Q."/>
        </authorList>
    </citation>
    <scope>NUCLEOTIDE SEQUENCE [LARGE SCALE GENOMIC DNA]</scope>
    <source>
        <strain evidence="4 5">JC656</strain>
    </source>
</reference>
<dbReference type="Proteomes" id="UP000639051">
    <property type="component" value="Unassembled WGS sequence"/>
</dbReference>
<accession>A0ABS1JXA3</accession>
<name>A0ABS1JXA3_9MICC</name>
<dbReference type="Pfam" id="PF00691">
    <property type="entry name" value="OmpA"/>
    <property type="match status" value="1"/>
</dbReference>
<proteinExistence type="predicted"/>
<sequence length="417" mass="40782">MMSPVPIPAAGGTPPRRRFRAPAAAASALAAAAAMLTGCGAPAPASAQSAGCAPAPSALAIVVAVHADAAPGIPAEAGCLVNAALEADAPISVVAEDGAPYAVLTRHAYGIVPGSDTHDGDLDKARTDLIRTVTTAAARTDGDNALAALALAGQLTARTDGATAGPAWSPAVVVVSPGLPDTGKLDLTVASMATAPAGEVADAVTAAKAVPALPGTRVLWAGLGQAAGAQQPLPAAQAGNYQAIWEAVLAKAGAAAQIIPGPVSGAGTPNSAGHAIRPVPPIAQAPVDLPRAGGTAVYPNTSALGFRPDSTDLRDPAAAATAAAALAAWLTADPHRTLTVTGTTADTGTPQAQHDLALARAQAIAALITARGPDPARITTAGAGHDFPGYTPDHSPDGTLDPARAEANRTVRITLTP</sequence>
<evidence type="ECO:0000313" key="4">
    <source>
        <dbReference type="EMBL" id="MBL0703981.1"/>
    </source>
</evidence>
<protein>
    <submittedName>
        <fullName evidence="4">OmpA family protein</fullName>
    </submittedName>
</protein>